<feature type="compositionally biased region" description="Basic and acidic residues" evidence="1">
    <location>
        <begin position="21"/>
        <end position="32"/>
    </location>
</feature>
<accession>A0A6V8LNY3</accession>
<reference evidence="2 3" key="2">
    <citation type="submission" date="2020-03" db="EMBL/GenBank/DDBJ databases">
        <authorList>
            <person name="Ichikawa N."/>
            <person name="Kimura A."/>
            <person name="Kitahashi Y."/>
            <person name="Uohara A."/>
        </authorList>
    </citation>
    <scope>NUCLEOTIDE SEQUENCE [LARGE SCALE GENOMIC DNA]</scope>
    <source>
        <strain evidence="2 3">NBRC 108638</strain>
    </source>
</reference>
<sequence>MGRLPSRPGWMDQVLHVYRADGPTKLDGRPESDDPDDVEESLSSVVTLPVDEFGAALRSGLVCDARTIAAVQLALAIGADAALAGE</sequence>
<organism evidence="2 3">
    <name type="scientific">Phytohabitans rumicis</name>
    <dbReference type="NCBI Taxonomy" id="1076125"/>
    <lineage>
        <taxon>Bacteria</taxon>
        <taxon>Bacillati</taxon>
        <taxon>Actinomycetota</taxon>
        <taxon>Actinomycetes</taxon>
        <taxon>Micromonosporales</taxon>
        <taxon>Micromonosporaceae</taxon>
    </lineage>
</organism>
<proteinExistence type="predicted"/>
<feature type="region of interest" description="Disordered" evidence="1">
    <location>
        <begin position="21"/>
        <end position="40"/>
    </location>
</feature>
<dbReference type="Proteomes" id="UP000482960">
    <property type="component" value="Unassembled WGS sequence"/>
</dbReference>
<evidence type="ECO:0000313" key="2">
    <source>
        <dbReference type="EMBL" id="GFJ96578.1"/>
    </source>
</evidence>
<dbReference type="RefSeq" id="WP_173086351.1">
    <property type="nucleotide sequence ID" value="NZ_BAABJB010000008.1"/>
</dbReference>
<protein>
    <submittedName>
        <fullName evidence="2">Uncharacterized protein</fullName>
    </submittedName>
</protein>
<dbReference type="Gene3D" id="3.90.79.10">
    <property type="entry name" value="Nucleoside Triphosphate Pyrophosphohydrolase"/>
    <property type="match status" value="1"/>
</dbReference>
<comment type="caution">
    <text evidence="2">The sequence shown here is derived from an EMBL/GenBank/DDBJ whole genome shotgun (WGS) entry which is preliminary data.</text>
</comment>
<dbReference type="InterPro" id="IPR015797">
    <property type="entry name" value="NUDIX_hydrolase-like_dom_sf"/>
</dbReference>
<dbReference type="SUPFAM" id="SSF55811">
    <property type="entry name" value="Nudix"/>
    <property type="match status" value="1"/>
</dbReference>
<dbReference type="EMBL" id="BLPG01000002">
    <property type="protein sequence ID" value="GFJ96578.1"/>
    <property type="molecule type" value="Genomic_DNA"/>
</dbReference>
<evidence type="ECO:0000313" key="3">
    <source>
        <dbReference type="Proteomes" id="UP000482960"/>
    </source>
</evidence>
<evidence type="ECO:0000256" key="1">
    <source>
        <dbReference type="SAM" id="MobiDB-lite"/>
    </source>
</evidence>
<name>A0A6V8LNY3_9ACTN</name>
<dbReference type="AlphaFoldDB" id="A0A6V8LNY3"/>
<gene>
    <name evidence="2" type="ORF">Prum_102200</name>
</gene>
<reference evidence="2 3" key="1">
    <citation type="submission" date="2020-03" db="EMBL/GenBank/DDBJ databases">
        <title>Whole genome shotgun sequence of Phytohabitans rumicis NBRC 108638.</title>
        <authorList>
            <person name="Komaki H."/>
            <person name="Tamura T."/>
        </authorList>
    </citation>
    <scope>NUCLEOTIDE SEQUENCE [LARGE SCALE GENOMIC DNA]</scope>
    <source>
        <strain evidence="2 3">NBRC 108638</strain>
    </source>
</reference>
<keyword evidence="3" id="KW-1185">Reference proteome</keyword>